<comment type="subcellular location">
    <subcellularLocation>
        <location evidence="12 13">Cytoplasm</location>
    </subcellularLocation>
</comment>
<evidence type="ECO:0000256" key="1">
    <source>
        <dbReference type="ARBA" id="ARBA00004752"/>
    </source>
</evidence>
<evidence type="ECO:0000256" key="12">
    <source>
        <dbReference type="HAMAP-Rule" id="MF_00208"/>
    </source>
</evidence>
<dbReference type="InterPro" id="IPR013221">
    <property type="entry name" value="Mur_ligase_cen"/>
</dbReference>
<dbReference type="InterPro" id="IPR018109">
    <property type="entry name" value="Folylpolyglutamate_synth_CS"/>
</dbReference>
<dbReference type="Gene3D" id="3.40.1190.10">
    <property type="entry name" value="Mur-like, catalytic domain"/>
    <property type="match status" value="1"/>
</dbReference>
<dbReference type="Proteomes" id="UP000824090">
    <property type="component" value="Unassembled WGS sequence"/>
</dbReference>
<dbReference type="InterPro" id="IPR036565">
    <property type="entry name" value="Mur-like_cat_sf"/>
</dbReference>
<feature type="binding site" evidence="12">
    <location>
        <position position="463"/>
    </location>
    <ligand>
        <name>meso-2,6-diaminopimelate</name>
        <dbReference type="ChEBI" id="CHEBI:57791"/>
    </ligand>
</feature>
<feature type="domain" description="Mur ligase central" evidence="16">
    <location>
        <begin position="111"/>
        <end position="312"/>
    </location>
</feature>
<dbReference type="InterPro" id="IPR036615">
    <property type="entry name" value="Mur_ligase_C_dom_sf"/>
</dbReference>
<feature type="binding site" evidence="12">
    <location>
        <position position="182"/>
    </location>
    <ligand>
        <name>UDP-N-acetyl-alpha-D-muramoyl-L-alanyl-D-glutamate</name>
        <dbReference type="ChEBI" id="CHEBI:83900"/>
    </ligand>
</feature>
<dbReference type="GO" id="GO:0000287">
    <property type="term" value="F:magnesium ion binding"/>
    <property type="evidence" value="ECO:0007669"/>
    <property type="project" value="UniProtKB-UniRule"/>
</dbReference>
<evidence type="ECO:0000256" key="10">
    <source>
        <dbReference type="ARBA" id="ARBA00023306"/>
    </source>
</evidence>
<feature type="binding site" evidence="12">
    <location>
        <position position="383"/>
    </location>
    <ligand>
        <name>meso-2,6-diaminopimelate</name>
        <dbReference type="ChEBI" id="CHEBI:57791"/>
    </ligand>
</feature>
<dbReference type="EMBL" id="DVMP01000094">
    <property type="protein sequence ID" value="HIU25874.1"/>
    <property type="molecule type" value="Genomic_DNA"/>
</dbReference>
<evidence type="ECO:0000256" key="8">
    <source>
        <dbReference type="ARBA" id="ARBA00022960"/>
    </source>
</evidence>
<feature type="binding site" evidence="12">
    <location>
        <position position="154"/>
    </location>
    <ligand>
        <name>UDP-N-acetyl-alpha-D-muramoyl-L-alanyl-D-glutamate</name>
        <dbReference type="ChEBI" id="CHEBI:83900"/>
    </ligand>
</feature>
<evidence type="ECO:0000256" key="3">
    <source>
        <dbReference type="ARBA" id="ARBA00022490"/>
    </source>
</evidence>
<comment type="cofactor">
    <cofactor evidence="12">
        <name>Mg(2+)</name>
        <dbReference type="ChEBI" id="CHEBI:18420"/>
    </cofactor>
</comment>
<dbReference type="GO" id="GO:0009252">
    <property type="term" value="P:peptidoglycan biosynthetic process"/>
    <property type="evidence" value="ECO:0007669"/>
    <property type="project" value="UniProtKB-UniRule"/>
</dbReference>
<evidence type="ECO:0000256" key="6">
    <source>
        <dbReference type="ARBA" id="ARBA00022741"/>
    </source>
</evidence>
<evidence type="ECO:0000259" key="14">
    <source>
        <dbReference type="Pfam" id="PF01225"/>
    </source>
</evidence>
<comment type="similarity">
    <text evidence="2 12">Belongs to the MurCDEF family. MurE subfamily.</text>
</comment>
<gene>
    <name evidence="12" type="primary">murE</name>
    <name evidence="17" type="ORF">IAC50_05205</name>
</gene>
<evidence type="ECO:0000256" key="2">
    <source>
        <dbReference type="ARBA" id="ARBA00005898"/>
    </source>
</evidence>
<keyword evidence="5 12" id="KW-0132">Cell division</keyword>
<keyword evidence="6 12" id="KW-0547">Nucleotide-binding</keyword>
<dbReference type="InterPro" id="IPR005761">
    <property type="entry name" value="UDP-N-AcMur-Glu-dNH2Pim_ligase"/>
</dbReference>
<keyword evidence="10 12" id="KW-0131">Cell cycle</keyword>
<dbReference type="GO" id="GO:0004326">
    <property type="term" value="F:tetrahydrofolylpolyglutamate synthase activity"/>
    <property type="evidence" value="ECO:0007669"/>
    <property type="project" value="InterPro"/>
</dbReference>
<dbReference type="GO" id="GO:0008360">
    <property type="term" value="P:regulation of cell shape"/>
    <property type="evidence" value="ECO:0007669"/>
    <property type="project" value="UniProtKB-KW"/>
</dbReference>
<keyword evidence="4 12" id="KW-0436">Ligase</keyword>
<comment type="PTM">
    <text evidence="12">Carboxylation is probably crucial for Mg(2+) binding and, consequently, for the gamma-phosphate positioning of ATP.</text>
</comment>
<reference evidence="17" key="1">
    <citation type="submission" date="2020-10" db="EMBL/GenBank/DDBJ databases">
        <authorList>
            <person name="Gilroy R."/>
        </authorList>
    </citation>
    <scope>NUCLEOTIDE SEQUENCE</scope>
    <source>
        <strain evidence="17">ChiHcec3-6078</strain>
    </source>
</reference>
<organism evidence="17 18">
    <name type="scientific">Candidatus Allocopromorpha excrementigallinarum</name>
    <dbReference type="NCBI Taxonomy" id="2840742"/>
    <lineage>
        <taxon>Bacteria</taxon>
        <taxon>Bacillati</taxon>
        <taxon>Bacillota</taxon>
        <taxon>Clostridia</taxon>
        <taxon>Eubacteriales</taxon>
        <taxon>Eubacteriaceae</taxon>
        <taxon>Eubacteriaceae incertae sedis</taxon>
        <taxon>Candidatus Allocopromorpha</taxon>
    </lineage>
</organism>
<keyword evidence="9 12" id="KW-0573">Peptidoglycan synthesis</keyword>
<feature type="domain" description="Mur ligase N-terminal catalytic" evidence="14">
    <location>
        <begin position="23"/>
        <end position="70"/>
    </location>
</feature>
<feature type="binding site" evidence="12">
    <location>
        <position position="30"/>
    </location>
    <ligand>
        <name>UDP-N-acetyl-alpha-D-muramoyl-L-alanyl-D-glutamate</name>
        <dbReference type="ChEBI" id="CHEBI:83900"/>
    </ligand>
</feature>
<dbReference type="InterPro" id="IPR000713">
    <property type="entry name" value="Mur_ligase_N"/>
</dbReference>
<feature type="binding site" evidence="12">
    <location>
        <begin position="407"/>
        <end position="410"/>
    </location>
    <ligand>
        <name>meso-2,6-diaminopimelate</name>
        <dbReference type="ChEBI" id="CHEBI:57791"/>
    </ligand>
</feature>
<dbReference type="Gene3D" id="3.40.1390.10">
    <property type="entry name" value="MurE/MurF, N-terminal domain"/>
    <property type="match status" value="1"/>
</dbReference>
<dbReference type="HAMAP" id="MF_00208">
    <property type="entry name" value="MurE"/>
    <property type="match status" value="1"/>
</dbReference>
<name>A0A9D1I0W3_9FIRM</name>
<keyword evidence="12" id="KW-0460">Magnesium</keyword>
<keyword evidence="3 12" id="KW-0963">Cytoplasm</keyword>
<dbReference type="GO" id="GO:0051301">
    <property type="term" value="P:cell division"/>
    <property type="evidence" value="ECO:0007669"/>
    <property type="project" value="UniProtKB-KW"/>
</dbReference>
<evidence type="ECO:0000256" key="11">
    <source>
        <dbReference type="ARBA" id="ARBA00023316"/>
    </source>
</evidence>
<dbReference type="NCBIfam" id="NF001126">
    <property type="entry name" value="PRK00139.1-4"/>
    <property type="match status" value="1"/>
</dbReference>
<comment type="catalytic activity">
    <reaction evidence="12">
        <text>UDP-N-acetyl-alpha-D-muramoyl-L-alanyl-D-glutamate + meso-2,6-diaminopimelate + ATP = UDP-N-acetyl-alpha-D-muramoyl-L-alanyl-gamma-D-glutamyl-meso-2,6-diaminopimelate + ADP + phosphate + H(+)</text>
        <dbReference type="Rhea" id="RHEA:23676"/>
        <dbReference type="ChEBI" id="CHEBI:15378"/>
        <dbReference type="ChEBI" id="CHEBI:30616"/>
        <dbReference type="ChEBI" id="CHEBI:43474"/>
        <dbReference type="ChEBI" id="CHEBI:57791"/>
        <dbReference type="ChEBI" id="CHEBI:83900"/>
        <dbReference type="ChEBI" id="CHEBI:83905"/>
        <dbReference type="ChEBI" id="CHEBI:456216"/>
        <dbReference type="EC" id="6.3.2.13"/>
    </reaction>
</comment>
<evidence type="ECO:0000256" key="13">
    <source>
        <dbReference type="RuleBase" id="RU004135"/>
    </source>
</evidence>
<dbReference type="PANTHER" id="PTHR23135">
    <property type="entry name" value="MUR LIGASE FAMILY MEMBER"/>
    <property type="match status" value="1"/>
</dbReference>
<dbReference type="GO" id="GO:0008765">
    <property type="term" value="F:UDP-N-acetylmuramoylalanyl-D-glutamate-2,6-diaminopimelate ligase activity"/>
    <property type="evidence" value="ECO:0007669"/>
    <property type="project" value="UniProtKB-UniRule"/>
</dbReference>
<evidence type="ECO:0000313" key="17">
    <source>
        <dbReference type="EMBL" id="HIU25874.1"/>
    </source>
</evidence>
<evidence type="ECO:0000259" key="15">
    <source>
        <dbReference type="Pfam" id="PF02875"/>
    </source>
</evidence>
<feature type="binding site" evidence="12">
    <location>
        <begin position="113"/>
        <end position="119"/>
    </location>
    <ligand>
        <name>ATP</name>
        <dbReference type="ChEBI" id="CHEBI:30616"/>
    </ligand>
</feature>
<evidence type="ECO:0000256" key="9">
    <source>
        <dbReference type="ARBA" id="ARBA00022984"/>
    </source>
</evidence>
<dbReference type="InterPro" id="IPR035911">
    <property type="entry name" value="MurE/MurF_N"/>
</dbReference>
<dbReference type="Pfam" id="PF08245">
    <property type="entry name" value="Mur_ligase_M"/>
    <property type="match status" value="1"/>
</dbReference>
<dbReference type="PANTHER" id="PTHR23135:SF4">
    <property type="entry name" value="UDP-N-ACETYLMURAMOYL-L-ALANYL-D-GLUTAMATE--2,6-DIAMINOPIMELATE LIGASE MURE HOMOLOG, CHLOROPLASTIC"/>
    <property type="match status" value="1"/>
</dbReference>
<evidence type="ECO:0000259" key="16">
    <source>
        <dbReference type="Pfam" id="PF08245"/>
    </source>
</evidence>
<dbReference type="SUPFAM" id="SSF53244">
    <property type="entry name" value="MurD-like peptide ligases, peptide-binding domain"/>
    <property type="match status" value="1"/>
</dbReference>
<dbReference type="SUPFAM" id="SSF63418">
    <property type="entry name" value="MurE/MurF N-terminal domain"/>
    <property type="match status" value="1"/>
</dbReference>
<keyword evidence="7 12" id="KW-0067">ATP-binding</keyword>
<reference evidence="17" key="2">
    <citation type="journal article" date="2021" name="PeerJ">
        <title>Extensive microbial diversity within the chicken gut microbiome revealed by metagenomics and culture.</title>
        <authorList>
            <person name="Gilroy R."/>
            <person name="Ravi A."/>
            <person name="Getino M."/>
            <person name="Pursley I."/>
            <person name="Horton D.L."/>
            <person name="Alikhan N.F."/>
            <person name="Baker D."/>
            <person name="Gharbi K."/>
            <person name="Hall N."/>
            <person name="Watson M."/>
            <person name="Adriaenssens E.M."/>
            <person name="Foster-Nyarko E."/>
            <person name="Jarju S."/>
            <person name="Secka A."/>
            <person name="Antonio M."/>
            <person name="Oren A."/>
            <person name="Chaudhuri R.R."/>
            <person name="La Ragione R."/>
            <person name="Hildebrand F."/>
            <person name="Pallen M.J."/>
        </authorList>
    </citation>
    <scope>NUCLEOTIDE SEQUENCE</scope>
    <source>
        <strain evidence="17">ChiHcec3-6078</strain>
    </source>
</reference>
<feature type="domain" description="Mur ligase C-terminal" evidence="15">
    <location>
        <begin position="334"/>
        <end position="461"/>
    </location>
</feature>
<evidence type="ECO:0000313" key="18">
    <source>
        <dbReference type="Proteomes" id="UP000824090"/>
    </source>
</evidence>
<evidence type="ECO:0000256" key="5">
    <source>
        <dbReference type="ARBA" id="ARBA00022618"/>
    </source>
</evidence>
<dbReference type="NCBIfam" id="TIGR01085">
    <property type="entry name" value="murE"/>
    <property type="match status" value="1"/>
</dbReference>
<feature type="binding site" evidence="12">
    <location>
        <begin position="155"/>
        <end position="156"/>
    </location>
    <ligand>
        <name>UDP-N-acetyl-alpha-D-muramoyl-L-alanyl-D-glutamate</name>
        <dbReference type="ChEBI" id="CHEBI:83900"/>
    </ligand>
</feature>
<evidence type="ECO:0000256" key="7">
    <source>
        <dbReference type="ARBA" id="ARBA00022840"/>
    </source>
</evidence>
<feature type="short sequence motif" description="Meso-diaminopimelate recognition motif" evidence="12">
    <location>
        <begin position="407"/>
        <end position="410"/>
    </location>
</feature>
<comment type="caution">
    <text evidence="17">The sequence shown here is derived from an EMBL/GenBank/DDBJ whole genome shotgun (WGS) entry which is preliminary data.</text>
</comment>
<feature type="modified residue" description="N6-carboxylysine" evidence="12">
    <location>
        <position position="224"/>
    </location>
</feature>
<sequence length="494" mass="54162">MRLEQLLKGLEFRLLRGEDNTEIRDIKYDSRRVEKGDAFICIRGEKDEGSRYIPQAFKRGAAAVVLEKGCPMGELPEKITAVEVESARRAMALMSAEYFGHPAGRLKLIGITGTKGKTTTAYILRNILMKSGKKTGLMGTVEIIAGDEAFSSVNTTPESYDIHRYLKKMADKGCAYAVMEVSSQGIKMERTGGMNFDYGVFTNLSPDHIGPGEHSSFREYAECKRKFFRSCATGVFNADDERSGFVSGGSSCGKVFFSLKGKGDINGEDIRLFTDGGALAAEFDLRGLAEFRARINMPGTFSVYNSLGAAGVCILEGVDEEHIKEGLETAEVRGRSEMIPVPGCLGAVIDYAHNEVSVRSILKTLREYGPERIIAVFGCGGNRPAMRREAMGEAVGELADLSIVTCDNPRFEALEEINRDIIRGLRKKGADYRQIDDRREAIEYAVAHAGAGDLIAVLGKGHENYMEIQGKRQIFSDKETLERIAESGGNLSES</sequence>
<dbReference type="SUPFAM" id="SSF53623">
    <property type="entry name" value="MurD-like peptide ligases, catalytic domain"/>
    <property type="match status" value="1"/>
</dbReference>
<dbReference type="Pfam" id="PF01225">
    <property type="entry name" value="Mur_ligase"/>
    <property type="match status" value="1"/>
</dbReference>
<comment type="caution">
    <text evidence="12">Lacks conserved residue(s) required for the propagation of feature annotation.</text>
</comment>
<keyword evidence="11 12" id="KW-0961">Cell wall biogenesis/degradation</keyword>
<feature type="binding site" evidence="12">
    <location>
        <position position="459"/>
    </location>
    <ligand>
        <name>meso-2,6-diaminopimelate</name>
        <dbReference type="ChEBI" id="CHEBI:57791"/>
    </ligand>
</feature>
<proteinExistence type="inferred from homology"/>
<dbReference type="GO" id="GO:0071555">
    <property type="term" value="P:cell wall organization"/>
    <property type="evidence" value="ECO:0007669"/>
    <property type="project" value="UniProtKB-KW"/>
</dbReference>
<evidence type="ECO:0000256" key="4">
    <source>
        <dbReference type="ARBA" id="ARBA00022598"/>
    </source>
</evidence>
<dbReference type="AlphaFoldDB" id="A0A9D1I0W3"/>
<accession>A0A9D1I0W3</accession>
<keyword evidence="8 12" id="KW-0133">Cell shape</keyword>
<dbReference type="InterPro" id="IPR004101">
    <property type="entry name" value="Mur_ligase_C"/>
</dbReference>
<dbReference type="GO" id="GO:0005737">
    <property type="term" value="C:cytoplasm"/>
    <property type="evidence" value="ECO:0007669"/>
    <property type="project" value="UniProtKB-SubCell"/>
</dbReference>
<dbReference type="GO" id="GO:0005524">
    <property type="term" value="F:ATP binding"/>
    <property type="evidence" value="ECO:0007669"/>
    <property type="project" value="UniProtKB-UniRule"/>
</dbReference>
<comment type="function">
    <text evidence="12">Catalyzes the addition of meso-diaminopimelic acid to the nucleotide precursor UDP-N-acetylmuramoyl-L-alanyl-D-glutamate (UMAG) in the biosynthesis of bacterial cell-wall peptidoglycan.</text>
</comment>
<feature type="binding site" evidence="12">
    <location>
        <position position="190"/>
    </location>
    <ligand>
        <name>UDP-N-acetyl-alpha-D-muramoyl-L-alanyl-D-glutamate</name>
        <dbReference type="ChEBI" id="CHEBI:83900"/>
    </ligand>
</feature>
<dbReference type="Gene3D" id="3.90.190.20">
    <property type="entry name" value="Mur ligase, C-terminal domain"/>
    <property type="match status" value="1"/>
</dbReference>
<protein>
    <recommendedName>
        <fullName evidence="12">UDP-N-acetylmuramoyl-L-alanyl-D-glutamate--2,6-diaminopimelate ligase</fullName>
        <ecNumber evidence="12">6.3.2.13</ecNumber>
    </recommendedName>
    <alternativeName>
        <fullName evidence="12">Meso-A2pm-adding enzyme</fullName>
    </alternativeName>
    <alternativeName>
        <fullName evidence="12">Meso-diaminopimelate-adding enzyme</fullName>
    </alternativeName>
    <alternativeName>
        <fullName evidence="12">UDP-MurNAc-L-Ala-D-Glu:meso-diaminopimelate ligase</fullName>
    </alternativeName>
    <alternativeName>
        <fullName evidence="12">UDP-MurNAc-tripeptide synthetase</fullName>
    </alternativeName>
    <alternativeName>
        <fullName evidence="12">UDP-N-acetylmuramyl-tripeptide synthetase</fullName>
    </alternativeName>
</protein>
<dbReference type="PROSITE" id="PS01011">
    <property type="entry name" value="FOLYLPOLYGLU_SYNT_1"/>
    <property type="match status" value="1"/>
</dbReference>
<dbReference type="EC" id="6.3.2.13" evidence="12"/>
<dbReference type="Pfam" id="PF02875">
    <property type="entry name" value="Mur_ligase_C"/>
    <property type="match status" value="1"/>
</dbReference>
<comment type="pathway">
    <text evidence="1 12 13">Cell wall biogenesis; peptidoglycan biosynthesis.</text>
</comment>